<reference evidence="2" key="1">
    <citation type="submission" date="2003-08" db="EMBL/GenBank/DDBJ databases">
        <authorList>
            <person name="Birren B."/>
            <person name="Nusbaum C."/>
            <person name="Abebe A."/>
            <person name="Abouelleil A."/>
            <person name="Adekoya E."/>
            <person name="Ait-zahra M."/>
            <person name="Allen N."/>
            <person name="Allen T."/>
            <person name="An P."/>
            <person name="Anderson M."/>
            <person name="Anderson S."/>
            <person name="Arachchi H."/>
            <person name="Armbruster J."/>
            <person name="Bachantsang P."/>
            <person name="Baldwin J."/>
            <person name="Barry A."/>
            <person name="Bayul T."/>
            <person name="Blitshsteyn B."/>
            <person name="Bloom T."/>
            <person name="Blye J."/>
            <person name="Boguslavskiy L."/>
            <person name="Borowsky M."/>
            <person name="Boukhgalter B."/>
            <person name="Brunache A."/>
            <person name="Butler J."/>
            <person name="Calixte N."/>
            <person name="Calvo S."/>
            <person name="Camarata J."/>
            <person name="Campo K."/>
            <person name="Chang J."/>
            <person name="Cheshatsang Y."/>
            <person name="Citroen M."/>
            <person name="Collymore A."/>
            <person name="Considine T."/>
            <person name="Cook A."/>
            <person name="Cooke P."/>
            <person name="Corum B."/>
            <person name="Cuomo C."/>
            <person name="David R."/>
            <person name="Dawoe T."/>
            <person name="Degray S."/>
            <person name="Dodge S."/>
            <person name="Dooley K."/>
            <person name="Dorje P."/>
            <person name="Dorjee K."/>
            <person name="Dorris L."/>
            <person name="Duffey N."/>
            <person name="Dupes A."/>
            <person name="Elkins T."/>
            <person name="Engels R."/>
            <person name="Erickson J."/>
            <person name="Farina A."/>
            <person name="Faro S."/>
            <person name="Ferreira P."/>
            <person name="Fischer H."/>
            <person name="Fitzgerald M."/>
            <person name="Foley K."/>
            <person name="Gage D."/>
            <person name="Galagan J."/>
            <person name="Gearin G."/>
            <person name="Gnerre S."/>
            <person name="Gnirke A."/>
            <person name="Goyette A."/>
            <person name="Graham J."/>
            <person name="Grandbois E."/>
            <person name="Gyaltsen K."/>
            <person name="Hafez N."/>
            <person name="Hagopian D."/>
            <person name="Hagos B."/>
            <person name="Hall J."/>
            <person name="Hatcher B."/>
            <person name="Heller A."/>
            <person name="Higgins H."/>
            <person name="Honan T."/>
            <person name="Horn A."/>
            <person name="Houde N."/>
            <person name="Hughes L."/>
            <person name="Hulme W."/>
            <person name="Husby E."/>
            <person name="Iliev I."/>
            <person name="Jaffe D."/>
            <person name="Jones C."/>
            <person name="Kamal M."/>
            <person name="Kamat A."/>
            <person name="Kamvysselis M."/>
            <person name="Karlsson E."/>
            <person name="Kells C."/>
            <person name="Kieu A."/>
            <person name="Kisner P."/>
            <person name="Kodira C."/>
            <person name="Kulbokas E."/>
            <person name="Labutti K."/>
            <person name="Lama D."/>
            <person name="Landers T."/>
            <person name="Leger J."/>
            <person name="Levine S."/>
            <person name="Lewis D."/>
            <person name="Lewis T."/>
            <person name="Lindblad-toh K."/>
            <person name="Liu X."/>
            <person name="Lokyitsang T."/>
            <person name="Lokyitsang Y."/>
            <person name="Lucien O."/>
            <person name="Lui A."/>
            <person name="Ma L.J."/>
            <person name="Mabbitt R."/>
            <person name="Macdonald J."/>
            <person name="Maclean C."/>
            <person name="Major J."/>
            <person name="Manning J."/>
            <person name="Marabella R."/>
            <person name="Maru K."/>
            <person name="Matthews C."/>
            <person name="Mauceli E."/>
            <person name="Mccarthy M."/>
            <person name="Mcdonough S."/>
            <person name="Mcghee T."/>
            <person name="Meldrim J."/>
            <person name="Meneus L."/>
            <person name="Mesirov J."/>
            <person name="Mihalev A."/>
            <person name="Mihova T."/>
            <person name="Mikkelsen T."/>
            <person name="Mlenga V."/>
            <person name="Moru K."/>
            <person name="Mozes J."/>
            <person name="Mulrain L."/>
            <person name="Munson G."/>
            <person name="Naylor J."/>
            <person name="Newes C."/>
            <person name="Nguyen C."/>
            <person name="Nguyen N."/>
            <person name="Nguyen T."/>
            <person name="Nicol R."/>
            <person name="Nielsen C."/>
            <person name="Nizzari M."/>
            <person name="Norbu C."/>
            <person name="Norbu N."/>
            <person name="O'donnell P."/>
            <person name="Okoawo O."/>
            <person name="O'leary S."/>
            <person name="Omotosho B."/>
            <person name="O'neill K."/>
            <person name="Osman S."/>
            <person name="Parker S."/>
            <person name="Perrin D."/>
            <person name="Phunkhang P."/>
            <person name="Piqani B."/>
            <person name="Purcell S."/>
            <person name="Rachupka T."/>
            <person name="Ramasamy U."/>
            <person name="Rameau R."/>
            <person name="Ray V."/>
            <person name="Raymond C."/>
            <person name="Retta R."/>
            <person name="Richardson S."/>
            <person name="Rise C."/>
            <person name="Rodriguez J."/>
            <person name="Rogers J."/>
            <person name="Rogov P."/>
            <person name="Rutman M."/>
            <person name="Schupbach R."/>
            <person name="Seaman C."/>
            <person name="Settipalli S."/>
            <person name="Sharpe T."/>
            <person name="Sheridan J."/>
            <person name="Sherpa N."/>
            <person name="Shi J."/>
            <person name="Smirnov S."/>
            <person name="Smith C."/>
            <person name="Sougnez C."/>
            <person name="Spencer B."/>
            <person name="Stalker J."/>
            <person name="Stange-thomann N."/>
            <person name="Stavropoulos S."/>
            <person name="Stetson K."/>
            <person name="Stone C."/>
            <person name="Stone S."/>
            <person name="Stubbs M."/>
            <person name="Talamas J."/>
            <person name="Tchuinga P."/>
            <person name="Tenzing P."/>
            <person name="Tesfaye S."/>
            <person name="Theodore J."/>
            <person name="Thoulutsang Y."/>
            <person name="Topham K."/>
            <person name="Towey S."/>
            <person name="Tsamla T."/>
            <person name="Tsomo N."/>
            <person name="Vallee D."/>
            <person name="Vassiliev H."/>
            <person name="Venkataraman V."/>
            <person name="Vinson J."/>
            <person name="Vo A."/>
            <person name="Wade C."/>
            <person name="Wang S."/>
            <person name="Wangchuk T."/>
            <person name="Wangdi T."/>
            <person name="Whittaker C."/>
            <person name="Wilkinson J."/>
            <person name="Wu Y."/>
            <person name="Wyman D."/>
            <person name="Yadav S."/>
            <person name="Yang S."/>
            <person name="Yang X."/>
            <person name="Yeager S."/>
            <person name="Yee E."/>
            <person name="Young G."/>
            <person name="Zainoun J."/>
            <person name="Zembeck L."/>
            <person name="Zimmer A."/>
            <person name="Zody M."/>
            <person name="Lander E."/>
        </authorList>
    </citation>
    <scope>NUCLEOTIDE SEQUENCE [LARGE SCALE GENOMIC DNA]</scope>
</reference>
<dbReference type="Ensembl" id="ENSCSAVT00000011101.1">
    <property type="protein sequence ID" value="ENSCSAVP00000010970.1"/>
    <property type="gene ID" value="ENSCSAVG00000006425.1"/>
</dbReference>
<protein>
    <submittedName>
        <fullName evidence="1">Uncharacterized protein</fullName>
    </submittedName>
</protein>
<dbReference type="Proteomes" id="UP000007875">
    <property type="component" value="Unassembled WGS sequence"/>
</dbReference>
<evidence type="ECO:0000313" key="1">
    <source>
        <dbReference type="Ensembl" id="ENSCSAVP00000010970.1"/>
    </source>
</evidence>
<name>H2Z058_CIOSA</name>
<proteinExistence type="predicted"/>
<organism evidence="1 2">
    <name type="scientific">Ciona savignyi</name>
    <name type="common">Pacific transparent sea squirt</name>
    <dbReference type="NCBI Taxonomy" id="51511"/>
    <lineage>
        <taxon>Eukaryota</taxon>
        <taxon>Metazoa</taxon>
        <taxon>Chordata</taxon>
        <taxon>Tunicata</taxon>
        <taxon>Ascidiacea</taxon>
        <taxon>Phlebobranchia</taxon>
        <taxon>Cionidae</taxon>
        <taxon>Ciona</taxon>
    </lineage>
</organism>
<reference evidence="1" key="3">
    <citation type="submission" date="2025-09" db="UniProtKB">
        <authorList>
            <consortium name="Ensembl"/>
        </authorList>
    </citation>
    <scope>IDENTIFICATION</scope>
</reference>
<accession>H2Z058</accession>
<evidence type="ECO:0000313" key="2">
    <source>
        <dbReference type="Proteomes" id="UP000007875"/>
    </source>
</evidence>
<reference evidence="1" key="2">
    <citation type="submission" date="2025-08" db="UniProtKB">
        <authorList>
            <consortium name="Ensembl"/>
        </authorList>
    </citation>
    <scope>IDENTIFICATION</scope>
</reference>
<dbReference type="InParanoid" id="H2Z058"/>
<dbReference type="HOGENOM" id="CLU_1630784_0_0_1"/>
<keyword evidence="2" id="KW-1185">Reference proteome</keyword>
<dbReference type="AlphaFoldDB" id="H2Z058"/>
<sequence>MHTLSLMHTGWFVGKQVKIISIKQVCKVLEPATVVTKRTFLYSKKSNENFCEAVPDNIQMRRSQCINELCNYYVNSPNYIANEDPGVDSWAHHFIRASHVLENYLLLRHHKGAKTLMHRFAYIDPDRCEKSPPDSELAPQKSKHQHQPIEELSFMTQFAFTLK</sequence>